<dbReference type="PROSITE" id="PS50404">
    <property type="entry name" value="GST_NTER"/>
    <property type="match status" value="1"/>
</dbReference>
<feature type="domain" description="GST C-terminal" evidence="3">
    <location>
        <begin position="84"/>
        <end position="201"/>
    </location>
</feature>
<comment type="caution">
    <text evidence="4">The sequence shown here is derived from an EMBL/GenBank/DDBJ whole genome shotgun (WGS) entry which is preliminary data.</text>
</comment>
<dbReference type="Pfam" id="PF00043">
    <property type="entry name" value="GST_C"/>
    <property type="match status" value="1"/>
</dbReference>
<sequence>MLRLYDNLDSGNGYKVRLLLSWLEIPFERVEVDTYAGESRRPEFLARSPNGKVPVLDLGDGDCLWESGAILFYLADGTAFLPDDRRVRAEVLKWMFFEQYSHEPYIAVLRSWSRHGALTEERKQQWAARESEGYRALDIMEGQLERRDWFVGEKPTIADIALFAYTHVADQGGFDLGRHPAIRRWIERVRSLPRFRPLDQP</sequence>
<keyword evidence="4" id="KW-0808">Transferase</keyword>
<organism evidence="4 5">
    <name type="scientific">Minwuia thermotolerans</name>
    <dbReference type="NCBI Taxonomy" id="2056226"/>
    <lineage>
        <taxon>Bacteria</taxon>
        <taxon>Pseudomonadati</taxon>
        <taxon>Pseudomonadota</taxon>
        <taxon>Alphaproteobacteria</taxon>
        <taxon>Minwuiales</taxon>
        <taxon>Minwuiaceae</taxon>
        <taxon>Minwuia</taxon>
    </lineage>
</organism>
<dbReference type="AlphaFoldDB" id="A0A2M9FYB9"/>
<dbReference type="SFLD" id="SFLDG00358">
    <property type="entry name" value="Main_(cytGST)"/>
    <property type="match status" value="1"/>
</dbReference>
<dbReference type="InterPro" id="IPR040079">
    <property type="entry name" value="Glutathione_S-Trfase"/>
</dbReference>
<dbReference type="SUPFAM" id="SSF47616">
    <property type="entry name" value="GST C-terminal domain-like"/>
    <property type="match status" value="1"/>
</dbReference>
<dbReference type="InterPro" id="IPR004045">
    <property type="entry name" value="Glutathione_S-Trfase_N"/>
</dbReference>
<dbReference type="PANTHER" id="PTHR44051:SF2">
    <property type="entry name" value="HYPOTHETICAL GLUTATHIONE S-TRANSFERASE LIKE PROTEIN"/>
    <property type="match status" value="1"/>
</dbReference>
<accession>A0A2M9FYB9</accession>
<dbReference type="Pfam" id="PF02798">
    <property type="entry name" value="GST_N"/>
    <property type="match status" value="1"/>
</dbReference>
<dbReference type="OrthoDB" id="9810080at2"/>
<reference evidence="4 5" key="1">
    <citation type="submission" date="2017-11" db="EMBL/GenBank/DDBJ databases">
        <title>Draft genome sequence of Rhizobiales bacterium SY3-13.</title>
        <authorList>
            <person name="Sun C."/>
        </authorList>
    </citation>
    <scope>NUCLEOTIDE SEQUENCE [LARGE SCALE GENOMIC DNA]</scope>
    <source>
        <strain evidence="4 5">SY3-13</strain>
    </source>
</reference>
<dbReference type="SFLD" id="SFLDG01151">
    <property type="entry name" value="Main.2:_Nu-like"/>
    <property type="match status" value="1"/>
</dbReference>
<dbReference type="GO" id="GO:0016740">
    <property type="term" value="F:transferase activity"/>
    <property type="evidence" value="ECO:0007669"/>
    <property type="project" value="UniProtKB-KW"/>
</dbReference>
<dbReference type="EMBL" id="PHIG01000044">
    <property type="protein sequence ID" value="PJK28455.1"/>
    <property type="molecule type" value="Genomic_DNA"/>
</dbReference>
<evidence type="ECO:0000259" key="3">
    <source>
        <dbReference type="PROSITE" id="PS50405"/>
    </source>
</evidence>
<dbReference type="PANTHER" id="PTHR44051">
    <property type="entry name" value="GLUTATHIONE S-TRANSFERASE-RELATED"/>
    <property type="match status" value="1"/>
</dbReference>
<dbReference type="InterPro" id="IPR036282">
    <property type="entry name" value="Glutathione-S-Trfase_C_sf"/>
</dbReference>
<dbReference type="InterPro" id="IPR036249">
    <property type="entry name" value="Thioredoxin-like_sf"/>
</dbReference>
<feature type="domain" description="GST N-terminal" evidence="2">
    <location>
        <begin position="1"/>
        <end position="82"/>
    </location>
</feature>
<dbReference type="Gene3D" id="1.20.1050.10">
    <property type="match status" value="1"/>
</dbReference>
<dbReference type="InterPro" id="IPR004046">
    <property type="entry name" value="GST_C"/>
</dbReference>
<proteinExistence type="inferred from homology"/>
<dbReference type="Proteomes" id="UP000229498">
    <property type="component" value="Unassembled WGS sequence"/>
</dbReference>
<dbReference type="CDD" id="cd03056">
    <property type="entry name" value="GST_N_4"/>
    <property type="match status" value="1"/>
</dbReference>
<comment type="similarity">
    <text evidence="1">Belongs to the GST superfamily.</text>
</comment>
<name>A0A2M9FYB9_9PROT</name>
<keyword evidence="5" id="KW-1185">Reference proteome</keyword>
<evidence type="ECO:0000256" key="1">
    <source>
        <dbReference type="RuleBase" id="RU003494"/>
    </source>
</evidence>
<dbReference type="Gene3D" id="3.40.30.10">
    <property type="entry name" value="Glutaredoxin"/>
    <property type="match status" value="1"/>
</dbReference>
<protein>
    <submittedName>
        <fullName evidence="4">Glutathione S-transferase</fullName>
    </submittedName>
</protein>
<gene>
    <name evidence="4" type="ORF">CVT23_17300</name>
</gene>
<dbReference type="RefSeq" id="WP_109795731.1">
    <property type="nucleotide sequence ID" value="NZ_PHIG01000044.1"/>
</dbReference>
<evidence type="ECO:0000259" key="2">
    <source>
        <dbReference type="PROSITE" id="PS50404"/>
    </source>
</evidence>
<dbReference type="SFLD" id="SFLDS00019">
    <property type="entry name" value="Glutathione_Transferase_(cytos"/>
    <property type="match status" value="1"/>
</dbReference>
<evidence type="ECO:0000313" key="4">
    <source>
        <dbReference type="EMBL" id="PJK28455.1"/>
    </source>
</evidence>
<dbReference type="SUPFAM" id="SSF52833">
    <property type="entry name" value="Thioredoxin-like"/>
    <property type="match status" value="1"/>
</dbReference>
<dbReference type="InterPro" id="IPR010987">
    <property type="entry name" value="Glutathione-S-Trfase_C-like"/>
</dbReference>
<evidence type="ECO:0000313" key="5">
    <source>
        <dbReference type="Proteomes" id="UP000229498"/>
    </source>
</evidence>
<dbReference type="PROSITE" id="PS50405">
    <property type="entry name" value="GST_CTER"/>
    <property type="match status" value="1"/>
</dbReference>